<dbReference type="Pfam" id="PF00990">
    <property type="entry name" value="GGDEF"/>
    <property type="match status" value="1"/>
</dbReference>
<dbReference type="InterPro" id="IPR001789">
    <property type="entry name" value="Sig_transdc_resp-reg_receiver"/>
</dbReference>
<reference evidence="8 9" key="1">
    <citation type="submission" date="2020-04" db="EMBL/GenBank/DDBJ databases">
        <title>Genome sequencing of novel species.</title>
        <authorList>
            <person name="Heo J."/>
            <person name="Kim S.-J."/>
            <person name="Kim J.-S."/>
            <person name="Hong S.-B."/>
            <person name="Kwon S.-W."/>
        </authorList>
    </citation>
    <scope>NUCLEOTIDE SEQUENCE [LARGE SCALE GENOMIC DNA]</scope>
    <source>
        <strain evidence="8 9">GN2-R2</strain>
    </source>
</reference>
<accession>A0A7Z2ZUB6</accession>
<dbReference type="SUPFAM" id="SSF55073">
    <property type="entry name" value="Nucleotide cyclase"/>
    <property type="match status" value="1"/>
</dbReference>
<dbReference type="RefSeq" id="WP_170204346.1">
    <property type="nucleotide sequence ID" value="NZ_CP051685.1"/>
</dbReference>
<gene>
    <name evidence="8" type="ORF">HH212_21395</name>
</gene>
<evidence type="ECO:0000259" key="6">
    <source>
        <dbReference type="PROSITE" id="PS50883"/>
    </source>
</evidence>
<dbReference type="SMART" id="SM00448">
    <property type="entry name" value="REC"/>
    <property type="match status" value="1"/>
</dbReference>
<evidence type="ECO:0000256" key="2">
    <source>
        <dbReference type="SAM" id="MobiDB-lite"/>
    </source>
</evidence>
<dbReference type="GO" id="GO:0000160">
    <property type="term" value="P:phosphorelay signal transduction system"/>
    <property type="evidence" value="ECO:0007669"/>
    <property type="project" value="InterPro"/>
</dbReference>
<dbReference type="NCBIfam" id="TIGR00254">
    <property type="entry name" value="GGDEF"/>
    <property type="match status" value="1"/>
</dbReference>
<organism evidence="8 9">
    <name type="scientific">Massilia forsythiae</name>
    <dbReference type="NCBI Taxonomy" id="2728020"/>
    <lineage>
        <taxon>Bacteria</taxon>
        <taxon>Pseudomonadati</taxon>
        <taxon>Pseudomonadota</taxon>
        <taxon>Betaproteobacteria</taxon>
        <taxon>Burkholderiales</taxon>
        <taxon>Oxalobacteraceae</taxon>
        <taxon>Telluria group</taxon>
        <taxon>Massilia</taxon>
    </lineage>
</organism>
<dbReference type="Pfam" id="PF00989">
    <property type="entry name" value="PAS"/>
    <property type="match status" value="1"/>
</dbReference>
<dbReference type="SMART" id="SM00267">
    <property type="entry name" value="GGDEF"/>
    <property type="match status" value="1"/>
</dbReference>
<dbReference type="PANTHER" id="PTHR44757">
    <property type="entry name" value="DIGUANYLATE CYCLASE DGCP"/>
    <property type="match status" value="1"/>
</dbReference>
<dbReference type="SUPFAM" id="SSF55785">
    <property type="entry name" value="PYP-like sensor domain (PAS domain)"/>
    <property type="match status" value="1"/>
</dbReference>
<dbReference type="Gene3D" id="3.20.20.450">
    <property type="entry name" value="EAL domain"/>
    <property type="match status" value="1"/>
</dbReference>
<dbReference type="Pfam" id="PF00563">
    <property type="entry name" value="EAL"/>
    <property type="match status" value="1"/>
</dbReference>
<feature type="domain" description="EAL" evidence="6">
    <location>
        <begin position="660"/>
        <end position="913"/>
    </location>
</feature>
<dbReference type="InterPro" id="IPR013767">
    <property type="entry name" value="PAS_fold"/>
</dbReference>
<dbReference type="CDD" id="cd01948">
    <property type="entry name" value="EAL"/>
    <property type="match status" value="1"/>
</dbReference>
<dbReference type="PANTHER" id="PTHR44757:SF2">
    <property type="entry name" value="BIOFILM ARCHITECTURE MAINTENANCE PROTEIN MBAA"/>
    <property type="match status" value="1"/>
</dbReference>
<dbReference type="EMBL" id="CP051685">
    <property type="protein sequence ID" value="QJE02259.1"/>
    <property type="molecule type" value="Genomic_DNA"/>
</dbReference>
<dbReference type="Gene3D" id="3.30.450.40">
    <property type="match status" value="1"/>
</dbReference>
<dbReference type="InterPro" id="IPR029787">
    <property type="entry name" value="Nucleotide_cyclase"/>
</dbReference>
<dbReference type="NCBIfam" id="TIGR00229">
    <property type="entry name" value="sensory_box"/>
    <property type="match status" value="1"/>
</dbReference>
<dbReference type="InterPro" id="IPR001633">
    <property type="entry name" value="EAL_dom"/>
</dbReference>
<sequence>MTITHERDLPHDPLPHDPAADPVDILVVEDNPAQARQLARLLRAEPGYAVRVAADGHAALEAVQRRRPDLVISDIAMPRMDGLTLCRTLKADPARAAIPVLLLARAGTLHDIVRGLDAGADGFVRKPYGPDQLRARLRRILVEGRDGAAAPAPEVMAAERRQAYGLLASTYDDALRTNAALADRQAGLERSCRTLGVLGAIAGALNEAVTEQAVAQVALEQLARLPLCSAAAVSVFGPDGEPRLMAADAIVAAHQGGIAGTVGSVAGAGAEGCRSQGRSGAGCGSACLPVGQAWDSCLCLPLATAESNIGTLHLRTEGELAADETALLENVARQLALALERARLYTRLETLVVERTEALRSERNRLSAMVETTAALVLLTDAQGRIVMFNRACEEALGWRAQDAIGRPCWEVVQRADDRSAVRRMFEDLPGGHLPARLQGEWRTRDGRTRSIIWRNTRIERADGSLEYVLGTGIDATELRGAEERLRYISNFDTLTGLPNRLLLRERMRQMKEQARAGGQLLGFMLLRFARMGLIRETLGPLAEQALYQQVGARLREIGGADAVARFSDGGFVLAALRPTSEGLAAAARRLLAALGAPYAHEGEELHLDPSVGIAVFPNDGLRYDGLVRCAEAALRQAFDGVGQRYAFYRPELNQGANDRFKMENGLRRAVDRGELVLHYQPQVDLASGAIVGAEALLRWNHPERGLVYPGCFIGLAEESGLILPIGASALMSACAQIREWQQAGLPVVPVSVNLSAHQFSDQIVSTVKSILDAYGVDPCLLELELTESASMADAGKSFELLGQLKAMGIRLAIDDFGTGYSNLNYLKRFPVDKLKLDKSFVDDIENNADDLAISRAVIGMAHGLRLTVVAEGVENAGQLGLLTELGCDLVQGYHFSRPVPAEDFARMLREGGRLGPGAGNA</sequence>
<feature type="domain" description="PAS" evidence="4">
    <location>
        <begin position="362"/>
        <end position="433"/>
    </location>
</feature>
<dbReference type="Gene3D" id="3.30.70.270">
    <property type="match status" value="1"/>
</dbReference>
<dbReference type="SUPFAM" id="SSF55781">
    <property type="entry name" value="GAF domain-like"/>
    <property type="match status" value="1"/>
</dbReference>
<dbReference type="InterPro" id="IPR000160">
    <property type="entry name" value="GGDEF_dom"/>
</dbReference>
<dbReference type="PROSITE" id="PS50883">
    <property type="entry name" value="EAL"/>
    <property type="match status" value="1"/>
</dbReference>
<dbReference type="Gene3D" id="3.40.50.2300">
    <property type="match status" value="1"/>
</dbReference>
<dbReference type="FunFam" id="3.20.20.450:FF:000001">
    <property type="entry name" value="Cyclic di-GMP phosphodiesterase yahA"/>
    <property type="match status" value="1"/>
</dbReference>
<dbReference type="Pfam" id="PF00072">
    <property type="entry name" value="Response_reg"/>
    <property type="match status" value="1"/>
</dbReference>
<dbReference type="SMART" id="SM00052">
    <property type="entry name" value="EAL"/>
    <property type="match status" value="1"/>
</dbReference>
<dbReference type="SUPFAM" id="SSF141868">
    <property type="entry name" value="EAL domain-like"/>
    <property type="match status" value="1"/>
</dbReference>
<feature type="domain" description="Response regulatory" evidence="3">
    <location>
        <begin position="24"/>
        <end position="141"/>
    </location>
</feature>
<dbReference type="CDD" id="cd00130">
    <property type="entry name" value="PAS"/>
    <property type="match status" value="1"/>
</dbReference>
<feature type="modified residue" description="4-aspartylphosphate" evidence="1">
    <location>
        <position position="74"/>
    </location>
</feature>
<dbReference type="SMART" id="SM00091">
    <property type="entry name" value="PAS"/>
    <property type="match status" value="1"/>
</dbReference>
<dbReference type="PROSITE" id="PS50112">
    <property type="entry name" value="PAS"/>
    <property type="match status" value="1"/>
</dbReference>
<dbReference type="InterPro" id="IPR000014">
    <property type="entry name" value="PAS"/>
</dbReference>
<evidence type="ECO:0000313" key="9">
    <source>
        <dbReference type="Proteomes" id="UP000502415"/>
    </source>
</evidence>
<dbReference type="InterPro" id="IPR029016">
    <property type="entry name" value="GAF-like_dom_sf"/>
</dbReference>
<dbReference type="PROSITE" id="PS50887">
    <property type="entry name" value="GGDEF"/>
    <property type="match status" value="1"/>
</dbReference>
<dbReference type="PROSITE" id="PS50113">
    <property type="entry name" value="PAC"/>
    <property type="match status" value="1"/>
</dbReference>
<dbReference type="InterPro" id="IPR035965">
    <property type="entry name" value="PAS-like_dom_sf"/>
</dbReference>
<dbReference type="Gene3D" id="3.30.450.20">
    <property type="entry name" value="PAS domain"/>
    <property type="match status" value="1"/>
</dbReference>
<name>A0A7Z2ZUB6_9BURK</name>
<dbReference type="Proteomes" id="UP000502415">
    <property type="component" value="Chromosome"/>
</dbReference>
<dbReference type="PROSITE" id="PS50110">
    <property type="entry name" value="RESPONSE_REGULATORY"/>
    <property type="match status" value="1"/>
</dbReference>
<feature type="domain" description="GGDEF" evidence="7">
    <location>
        <begin position="520"/>
        <end position="651"/>
    </location>
</feature>
<dbReference type="GO" id="GO:0006355">
    <property type="term" value="P:regulation of DNA-templated transcription"/>
    <property type="evidence" value="ECO:0007669"/>
    <property type="project" value="InterPro"/>
</dbReference>
<feature type="compositionally biased region" description="Basic and acidic residues" evidence="2">
    <location>
        <begin position="1"/>
        <end position="19"/>
    </location>
</feature>
<dbReference type="KEGG" id="mfy:HH212_21395"/>
<dbReference type="InterPro" id="IPR011006">
    <property type="entry name" value="CheY-like_superfamily"/>
</dbReference>
<evidence type="ECO:0000259" key="4">
    <source>
        <dbReference type="PROSITE" id="PS50112"/>
    </source>
</evidence>
<evidence type="ECO:0000256" key="1">
    <source>
        <dbReference type="PROSITE-ProRule" id="PRU00169"/>
    </source>
</evidence>
<feature type="region of interest" description="Disordered" evidence="2">
    <location>
        <begin position="1"/>
        <end position="21"/>
    </location>
</feature>
<evidence type="ECO:0000259" key="7">
    <source>
        <dbReference type="PROSITE" id="PS50887"/>
    </source>
</evidence>
<protein>
    <submittedName>
        <fullName evidence="8">EAL domain-containing protein</fullName>
    </submittedName>
</protein>
<feature type="domain" description="PAC" evidence="5">
    <location>
        <begin position="436"/>
        <end position="488"/>
    </location>
</feature>
<dbReference type="InterPro" id="IPR052155">
    <property type="entry name" value="Biofilm_reg_signaling"/>
</dbReference>
<evidence type="ECO:0000259" key="3">
    <source>
        <dbReference type="PROSITE" id="PS50110"/>
    </source>
</evidence>
<proteinExistence type="predicted"/>
<dbReference type="InterPro" id="IPR035919">
    <property type="entry name" value="EAL_sf"/>
</dbReference>
<dbReference type="InterPro" id="IPR043128">
    <property type="entry name" value="Rev_trsase/Diguanyl_cyclase"/>
</dbReference>
<dbReference type="InterPro" id="IPR000700">
    <property type="entry name" value="PAS-assoc_C"/>
</dbReference>
<keyword evidence="1" id="KW-0597">Phosphoprotein</keyword>
<evidence type="ECO:0000313" key="8">
    <source>
        <dbReference type="EMBL" id="QJE02259.1"/>
    </source>
</evidence>
<keyword evidence="9" id="KW-1185">Reference proteome</keyword>
<dbReference type="SUPFAM" id="SSF52172">
    <property type="entry name" value="CheY-like"/>
    <property type="match status" value="1"/>
</dbReference>
<dbReference type="AlphaFoldDB" id="A0A7Z2ZUB6"/>
<evidence type="ECO:0000259" key="5">
    <source>
        <dbReference type="PROSITE" id="PS50113"/>
    </source>
</evidence>